<evidence type="ECO:0000256" key="10">
    <source>
        <dbReference type="ARBA" id="ARBA00023180"/>
    </source>
</evidence>
<dbReference type="InterPro" id="IPR009861">
    <property type="entry name" value="HCST"/>
</dbReference>
<reference evidence="15 16" key="1">
    <citation type="submission" date="2024-09" db="EMBL/GenBank/DDBJ databases">
        <title>A chromosome-level genome assembly of Gray's grenadier anchovy, Coilia grayii.</title>
        <authorList>
            <person name="Fu Z."/>
        </authorList>
    </citation>
    <scope>NUCLEOTIDE SEQUENCE [LARGE SCALE GENOMIC DNA]</scope>
    <source>
        <strain evidence="15">G4</strain>
        <tissue evidence="15">Muscle</tissue>
    </source>
</reference>
<dbReference type="PANTHER" id="PTHR21409">
    <property type="entry name" value="HEMATOPOIETIC CELL SIGNAL TRANSDUCER"/>
    <property type="match status" value="1"/>
</dbReference>
<evidence type="ECO:0000256" key="9">
    <source>
        <dbReference type="ARBA" id="ARBA00023157"/>
    </source>
</evidence>
<protein>
    <recommendedName>
        <fullName evidence="3">Hematopoietic cell signal transducer</fullName>
    </recommendedName>
    <alternativeName>
        <fullName evidence="12">DNAX-activation protein 10</fullName>
    </alternativeName>
    <alternativeName>
        <fullName evidence="11">Membrane protein DAP10</fullName>
    </alternativeName>
</protein>
<evidence type="ECO:0000256" key="14">
    <source>
        <dbReference type="SAM" id="SignalP"/>
    </source>
</evidence>
<comment type="subcellular location">
    <subcellularLocation>
        <location evidence="1">Membrane</location>
        <topology evidence="1">Single-pass type I membrane protein</topology>
    </subcellularLocation>
</comment>
<dbReference type="AlphaFoldDB" id="A0ABD1JCY4"/>
<evidence type="ECO:0000256" key="11">
    <source>
        <dbReference type="ARBA" id="ARBA00031053"/>
    </source>
</evidence>
<evidence type="ECO:0000256" key="12">
    <source>
        <dbReference type="ARBA" id="ARBA00031263"/>
    </source>
</evidence>
<evidence type="ECO:0000256" key="2">
    <source>
        <dbReference type="ARBA" id="ARBA00006724"/>
    </source>
</evidence>
<evidence type="ECO:0000256" key="6">
    <source>
        <dbReference type="ARBA" id="ARBA00022729"/>
    </source>
</evidence>
<keyword evidence="10" id="KW-0325">Glycoprotein</keyword>
<keyword evidence="8 13" id="KW-0472">Membrane</keyword>
<keyword evidence="4" id="KW-0597">Phosphoprotein</keyword>
<organism evidence="15 16">
    <name type="scientific">Coilia grayii</name>
    <name type="common">Gray's grenadier anchovy</name>
    <dbReference type="NCBI Taxonomy" id="363190"/>
    <lineage>
        <taxon>Eukaryota</taxon>
        <taxon>Metazoa</taxon>
        <taxon>Chordata</taxon>
        <taxon>Craniata</taxon>
        <taxon>Vertebrata</taxon>
        <taxon>Euteleostomi</taxon>
        <taxon>Actinopterygii</taxon>
        <taxon>Neopterygii</taxon>
        <taxon>Teleostei</taxon>
        <taxon>Clupei</taxon>
        <taxon>Clupeiformes</taxon>
        <taxon>Clupeoidei</taxon>
        <taxon>Engraulidae</taxon>
        <taxon>Coilinae</taxon>
        <taxon>Coilia</taxon>
    </lineage>
</organism>
<dbReference type="Pfam" id="PF07213">
    <property type="entry name" value="DAP10"/>
    <property type="match status" value="1"/>
</dbReference>
<evidence type="ECO:0000256" key="7">
    <source>
        <dbReference type="ARBA" id="ARBA00022989"/>
    </source>
</evidence>
<comment type="caution">
    <text evidence="15">The sequence shown here is derived from an EMBL/GenBank/DDBJ whole genome shotgun (WGS) entry which is preliminary data.</text>
</comment>
<feature type="chain" id="PRO_5044874226" description="Hematopoietic cell signal transducer" evidence="14">
    <location>
        <begin position="22"/>
        <end position="88"/>
    </location>
</feature>
<gene>
    <name evidence="15" type="ORF">ACEWY4_019978</name>
</gene>
<dbReference type="Gene3D" id="1.10.287.770">
    <property type="entry name" value="YojJ-like"/>
    <property type="match status" value="1"/>
</dbReference>
<evidence type="ECO:0000256" key="4">
    <source>
        <dbReference type="ARBA" id="ARBA00022553"/>
    </source>
</evidence>
<accession>A0ABD1JCY4</accession>
<dbReference type="GO" id="GO:0016020">
    <property type="term" value="C:membrane"/>
    <property type="evidence" value="ECO:0007669"/>
    <property type="project" value="UniProtKB-SubCell"/>
</dbReference>
<feature type="signal peptide" evidence="14">
    <location>
        <begin position="1"/>
        <end position="21"/>
    </location>
</feature>
<evidence type="ECO:0000256" key="1">
    <source>
        <dbReference type="ARBA" id="ARBA00004479"/>
    </source>
</evidence>
<feature type="transmembrane region" description="Helical" evidence="13">
    <location>
        <begin position="39"/>
        <end position="62"/>
    </location>
</feature>
<evidence type="ECO:0000256" key="8">
    <source>
        <dbReference type="ARBA" id="ARBA00023136"/>
    </source>
</evidence>
<comment type="similarity">
    <text evidence="2">Belongs to the DAP10 family.</text>
</comment>
<evidence type="ECO:0000313" key="15">
    <source>
        <dbReference type="EMBL" id="KAL2084460.1"/>
    </source>
</evidence>
<keyword evidence="5 13" id="KW-0812">Transmembrane</keyword>
<keyword evidence="16" id="KW-1185">Reference proteome</keyword>
<keyword evidence="9" id="KW-1015">Disulfide bond</keyword>
<keyword evidence="6 14" id="KW-0732">Signal</keyword>
<name>A0ABD1JCY4_9TELE</name>
<dbReference type="PANTHER" id="PTHR21409:SF1">
    <property type="entry name" value="HEMATOPOIETIC CELL SIGNAL TRANSDUCER"/>
    <property type="match status" value="1"/>
</dbReference>
<keyword evidence="7 13" id="KW-1133">Transmembrane helix</keyword>
<evidence type="ECO:0000313" key="16">
    <source>
        <dbReference type="Proteomes" id="UP001591681"/>
    </source>
</evidence>
<dbReference type="Proteomes" id="UP001591681">
    <property type="component" value="Unassembled WGS sequence"/>
</dbReference>
<evidence type="ECO:0000256" key="5">
    <source>
        <dbReference type="ARBA" id="ARBA00022692"/>
    </source>
</evidence>
<sequence length="88" mass="9736">MESPSALVVFILLCVHEGALANSASVQESPSCYKIEPVTLAGVVVSDIVLTMAIVLVTYYCASRRRRERDNADKVYMNVRANCKKQDK</sequence>
<evidence type="ECO:0000256" key="3">
    <source>
        <dbReference type="ARBA" id="ARBA00018050"/>
    </source>
</evidence>
<dbReference type="EMBL" id="JBHFQA010000017">
    <property type="protein sequence ID" value="KAL2084460.1"/>
    <property type="molecule type" value="Genomic_DNA"/>
</dbReference>
<evidence type="ECO:0000256" key="13">
    <source>
        <dbReference type="SAM" id="Phobius"/>
    </source>
</evidence>
<proteinExistence type="inferred from homology"/>